<gene>
    <name evidence="1" type="ORF">Tco_0922480</name>
</gene>
<evidence type="ECO:0000313" key="1">
    <source>
        <dbReference type="EMBL" id="GJT32061.1"/>
    </source>
</evidence>
<protein>
    <recommendedName>
        <fullName evidence="3">Reverse transcriptase zinc-binding domain-containing protein</fullName>
    </recommendedName>
</protein>
<dbReference type="Proteomes" id="UP001151760">
    <property type="component" value="Unassembled WGS sequence"/>
</dbReference>
<comment type="caution">
    <text evidence="1">The sequence shown here is derived from an EMBL/GenBank/DDBJ whole genome shotgun (WGS) entry which is preliminary data.</text>
</comment>
<organism evidence="1 2">
    <name type="scientific">Tanacetum coccineum</name>
    <dbReference type="NCBI Taxonomy" id="301880"/>
    <lineage>
        <taxon>Eukaryota</taxon>
        <taxon>Viridiplantae</taxon>
        <taxon>Streptophyta</taxon>
        <taxon>Embryophyta</taxon>
        <taxon>Tracheophyta</taxon>
        <taxon>Spermatophyta</taxon>
        <taxon>Magnoliopsida</taxon>
        <taxon>eudicotyledons</taxon>
        <taxon>Gunneridae</taxon>
        <taxon>Pentapetalae</taxon>
        <taxon>asterids</taxon>
        <taxon>campanulids</taxon>
        <taxon>Asterales</taxon>
        <taxon>Asteraceae</taxon>
        <taxon>Asteroideae</taxon>
        <taxon>Anthemideae</taxon>
        <taxon>Anthemidinae</taxon>
        <taxon>Tanacetum</taxon>
    </lineage>
</organism>
<accession>A0ABQ5CY97</accession>
<reference evidence="1" key="1">
    <citation type="journal article" date="2022" name="Int. J. Mol. Sci.">
        <title>Draft Genome of Tanacetum Coccineum: Genomic Comparison of Closely Related Tanacetum-Family Plants.</title>
        <authorList>
            <person name="Yamashiro T."/>
            <person name="Shiraishi A."/>
            <person name="Nakayama K."/>
            <person name="Satake H."/>
        </authorList>
    </citation>
    <scope>NUCLEOTIDE SEQUENCE</scope>
</reference>
<dbReference type="EMBL" id="BQNB010014759">
    <property type="protein sequence ID" value="GJT32061.1"/>
    <property type="molecule type" value="Genomic_DNA"/>
</dbReference>
<evidence type="ECO:0008006" key="3">
    <source>
        <dbReference type="Google" id="ProtNLM"/>
    </source>
</evidence>
<name>A0ABQ5CY97_9ASTR</name>
<keyword evidence="2" id="KW-1185">Reference proteome</keyword>
<sequence>MGCCSEDQLKPASIPLCNLVPDLHSHLFFECSFSMQIWSKVRDLFGLDAIPPCLADVVSFLIPISKGRSVKSVVSWVSLVATTYNIWKKRNSGLFRKKSSTVTGFPYNRHMSLMTDNSSARMEEEPIRMASILEPSRFRTIMTIFYVGLMLHSPPREQLENLKNRATLENLKIAIKKTKKLCVIINTTTLPEVAFTIDATPDIIVVADNTYVLNAKIRGNQVLLGFQRQINRRAINGIFDNPTITVSPVPSMTSSTDFEVALEEADLSKRLLRFHFSVVVWKANHFTINMFVLAL</sequence>
<proteinExistence type="predicted"/>
<reference evidence="1" key="2">
    <citation type="submission" date="2022-01" db="EMBL/GenBank/DDBJ databases">
        <authorList>
            <person name="Yamashiro T."/>
            <person name="Shiraishi A."/>
            <person name="Satake H."/>
            <person name="Nakayama K."/>
        </authorList>
    </citation>
    <scope>NUCLEOTIDE SEQUENCE</scope>
</reference>
<evidence type="ECO:0000313" key="2">
    <source>
        <dbReference type="Proteomes" id="UP001151760"/>
    </source>
</evidence>